<dbReference type="PANTHER" id="PTHR35813:SF1">
    <property type="entry name" value="INNER MEMBRANE PROTEIN YBAN"/>
    <property type="match status" value="1"/>
</dbReference>
<keyword evidence="2" id="KW-1133">Transmembrane helix</keyword>
<dbReference type="Pfam" id="PF04304">
    <property type="entry name" value="DUF454"/>
    <property type="match status" value="1"/>
</dbReference>
<organism evidence="3 4">
    <name type="scientific">Shewanella eurypsychrophilus</name>
    <dbReference type="NCBI Taxonomy" id="2593656"/>
    <lineage>
        <taxon>Bacteria</taxon>
        <taxon>Pseudomonadati</taxon>
        <taxon>Pseudomonadota</taxon>
        <taxon>Gammaproteobacteria</taxon>
        <taxon>Alteromonadales</taxon>
        <taxon>Shewanellaceae</taxon>
        <taxon>Shewanella</taxon>
    </lineage>
</organism>
<keyword evidence="1" id="KW-1003">Cell membrane</keyword>
<accession>A0ABX6VE26</accession>
<evidence type="ECO:0000256" key="2">
    <source>
        <dbReference type="SAM" id="Phobius"/>
    </source>
</evidence>
<reference evidence="3" key="1">
    <citation type="submission" date="2021-07" db="EMBL/GenBank/DDBJ databases">
        <title>Shewanella sp. YLB-07 whole genome sequence.</title>
        <authorList>
            <person name="Yu L."/>
        </authorList>
    </citation>
    <scope>NUCLEOTIDE SEQUENCE</scope>
    <source>
        <strain evidence="3">YLB-08</strain>
    </source>
</reference>
<keyword evidence="2" id="KW-0812">Transmembrane</keyword>
<evidence type="ECO:0000313" key="4">
    <source>
        <dbReference type="Proteomes" id="UP000316416"/>
    </source>
</evidence>
<proteinExistence type="predicted"/>
<keyword evidence="1" id="KW-0997">Cell inner membrane</keyword>
<feature type="transmembrane region" description="Helical" evidence="2">
    <location>
        <begin position="99"/>
        <end position="115"/>
    </location>
</feature>
<dbReference type="EMBL" id="CP045503">
    <property type="protein sequence ID" value="QPG60598.1"/>
    <property type="molecule type" value="Genomic_DNA"/>
</dbReference>
<dbReference type="Proteomes" id="UP000316416">
    <property type="component" value="Chromosome"/>
</dbReference>
<comment type="subcellular location">
    <subcellularLocation>
        <location evidence="1">Cell inner membrane</location>
        <topology evidence="1">Multi-pass membrane protein</topology>
    </subcellularLocation>
</comment>
<feature type="transmembrane region" description="Helical" evidence="2">
    <location>
        <begin position="6"/>
        <end position="39"/>
    </location>
</feature>
<keyword evidence="4" id="KW-1185">Reference proteome</keyword>
<dbReference type="PIRSF" id="PIRSF016789">
    <property type="entry name" value="DUF454"/>
    <property type="match status" value="1"/>
</dbReference>
<keyword evidence="1 2" id="KW-0472">Membrane</keyword>
<protein>
    <recommendedName>
        <fullName evidence="1">Inner membrane protein</fullName>
    </recommendedName>
</protein>
<dbReference type="InterPro" id="IPR007401">
    <property type="entry name" value="DUF454"/>
</dbReference>
<name>A0ABX6VE26_9GAMM</name>
<sequence>MLRPFLLVLGGVSLGFAVIGVVLPVFPTVPFLLLSLWCFSHASPRMQQWLLAQRHFGPTLDNLIHRRGLTQRQLFHCLVGKWFGMGLAIYFVPVWYVKVALLAIAMVVTLFLLRMPRLSDETN</sequence>
<gene>
    <name evidence="3" type="ORF">FM038_022075</name>
</gene>
<dbReference type="PANTHER" id="PTHR35813">
    <property type="entry name" value="INNER MEMBRANE PROTEIN YBAN"/>
    <property type="match status" value="1"/>
</dbReference>
<evidence type="ECO:0000313" key="3">
    <source>
        <dbReference type="EMBL" id="QPG60598.1"/>
    </source>
</evidence>
<evidence type="ECO:0000256" key="1">
    <source>
        <dbReference type="PIRNR" id="PIRNR016789"/>
    </source>
</evidence>